<keyword evidence="3" id="KW-0472">Membrane</keyword>
<dbReference type="PATRIC" id="fig|500635.8.peg.1546"/>
<dbReference type="STRING" id="500635.MITSMUL_04856"/>
<proteinExistence type="predicted"/>
<evidence type="ECO:0000256" key="1">
    <source>
        <dbReference type="ARBA" id="ARBA00022723"/>
    </source>
</evidence>
<keyword evidence="6" id="KW-1185">Reference proteome</keyword>
<keyword evidence="3" id="KW-1133">Transmembrane helix</keyword>
<keyword evidence="2" id="KW-0378">Hydrolase</keyword>
<reference evidence="5" key="1">
    <citation type="submission" date="2009-09" db="EMBL/GenBank/DDBJ databases">
        <authorList>
            <person name="Weinstock G."/>
            <person name="Sodergren E."/>
            <person name="Clifton S."/>
            <person name="Fulton L."/>
            <person name="Fulton B."/>
            <person name="Courtney L."/>
            <person name="Fronick C."/>
            <person name="Harrison M."/>
            <person name="Strong C."/>
            <person name="Farmer C."/>
            <person name="Delahaunty K."/>
            <person name="Markovic C."/>
            <person name="Hall O."/>
            <person name="Minx P."/>
            <person name="Tomlinson C."/>
            <person name="Mitreva M."/>
            <person name="Nelson J."/>
            <person name="Hou S."/>
            <person name="Wollam A."/>
            <person name="Pepin K.H."/>
            <person name="Johnson M."/>
            <person name="Bhonagiri V."/>
            <person name="Nash W.E."/>
            <person name="Warren W."/>
            <person name="Chinwalla A."/>
            <person name="Mardis E.R."/>
            <person name="Wilson R.K."/>
        </authorList>
    </citation>
    <scope>NUCLEOTIDE SEQUENCE [LARGE SCALE GENOMIC DNA]</scope>
    <source>
        <strain evidence="5">DSM 20544</strain>
    </source>
</reference>
<dbReference type="GO" id="GO:0046872">
    <property type="term" value="F:metal ion binding"/>
    <property type="evidence" value="ECO:0007669"/>
    <property type="project" value="UniProtKB-KW"/>
</dbReference>
<dbReference type="InterPro" id="IPR002509">
    <property type="entry name" value="NODB_dom"/>
</dbReference>
<gene>
    <name evidence="5" type="ORF">MITSMUL_04856</name>
</gene>
<dbReference type="Gene3D" id="3.20.20.370">
    <property type="entry name" value="Glycoside hydrolase/deacetylase"/>
    <property type="match status" value="1"/>
</dbReference>
<dbReference type="AlphaFoldDB" id="C9KN45"/>
<dbReference type="eggNOG" id="COG0726">
    <property type="taxonomic scope" value="Bacteria"/>
</dbReference>
<evidence type="ECO:0000313" key="6">
    <source>
        <dbReference type="Proteomes" id="UP000003671"/>
    </source>
</evidence>
<dbReference type="GO" id="GO:0016020">
    <property type="term" value="C:membrane"/>
    <property type="evidence" value="ECO:0007669"/>
    <property type="project" value="TreeGrafter"/>
</dbReference>
<dbReference type="PANTHER" id="PTHR10587">
    <property type="entry name" value="GLYCOSYL TRANSFERASE-RELATED"/>
    <property type="match status" value="1"/>
</dbReference>
<sequence>MSYKRIAAIAGLVILLICGCLVYLRDHVLVENRDIPELTDVSAAYQADDEIAKAKQQMQAGIAPAEVITTLPAGGNCVAIVIDGLPDRPLAARLVDVLQKHRAEATFFVEGQNAADEPETIRLIRDAGFELGNYTFVGLAGLDKVPQDEQLREICRAQKIISVRSAFIPTLFRAPRTVFTDALLQSVHASGLPYAVKENVSVPRHVLVDDPAADAYVAGIADGSIIAIQANRPVERKAETEGKVDERPAIDMKPTIQDAGEQAVSPTEDLASELDRLLTALEKRGFKVMNVNGFRKIRYIPANAAVAGEQAASMAAGALSKDTAEMVQGGGADGQ</sequence>
<evidence type="ECO:0000259" key="4">
    <source>
        <dbReference type="PROSITE" id="PS51677"/>
    </source>
</evidence>
<dbReference type="InterPro" id="IPR050248">
    <property type="entry name" value="Polysacc_deacetylase_ArnD"/>
</dbReference>
<dbReference type="GO" id="GO:0016810">
    <property type="term" value="F:hydrolase activity, acting on carbon-nitrogen (but not peptide) bonds"/>
    <property type="evidence" value="ECO:0007669"/>
    <property type="project" value="InterPro"/>
</dbReference>
<dbReference type="SUPFAM" id="SSF88713">
    <property type="entry name" value="Glycoside hydrolase/deacetylase"/>
    <property type="match status" value="1"/>
</dbReference>
<dbReference type="EMBL" id="ABWK02000017">
    <property type="protein sequence ID" value="EEX68784.1"/>
    <property type="molecule type" value="Genomic_DNA"/>
</dbReference>
<dbReference type="PANTHER" id="PTHR10587:SF133">
    <property type="entry name" value="CHITIN DEACETYLASE 1-RELATED"/>
    <property type="match status" value="1"/>
</dbReference>
<keyword evidence="3" id="KW-0812">Transmembrane</keyword>
<dbReference type="PROSITE" id="PS51677">
    <property type="entry name" value="NODB"/>
    <property type="match status" value="1"/>
</dbReference>
<dbReference type="HOGENOM" id="CLU_896856_0_0_9"/>
<feature type="domain" description="NodB homology" evidence="4">
    <location>
        <begin position="76"/>
        <end position="289"/>
    </location>
</feature>
<evidence type="ECO:0000313" key="5">
    <source>
        <dbReference type="EMBL" id="EEX68784.1"/>
    </source>
</evidence>
<evidence type="ECO:0000256" key="3">
    <source>
        <dbReference type="SAM" id="Phobius"/>
    </source>
</evidence>
<protein>
    <submittedName>
        <fullName evidence="5">Polysaccharide deacetylase</fullName>
    </submittedName>
</protein>
<dbReference type="CDD" id="cd10917">
    <property type="entry name" value="CE4_NodB_like_6s_7s"/>
    <property type="match status" value="1"/>
</dbReference>
<accession>C9KN45</accession>
<dbReference type="Proteomes" id="UP000003671">
    <property type="component" value="Unassembled WGS sequence"/>
</dbReference>
<dbReference type="InterPro" id="IPR011330">
    <property type="entry name" value="Glyco_hydro/deAcase_b/a-brl"/>
</dbReference>
<feature type="transmembrane region" description="Helical" evidence="3">
    <location>
        <begin position="6"/>
        <end position="24"/>
    </location>
</feature>
<dbReference type="PROSITE" id="PS51257">
    <property type="entry name" value="PROKAR_LIPOPROTEIN"/>
    <property type="match status" value="1"/>
</dbReference>
<dbReference type="Pfam" id="PF01522">
    <property type="entry name" value="Polysacc_deac_1"/>
    <property type="match status" value="1"/>
</dbReference>
<keyword evidence="1" id="KW-0479">Metal-binding</keyword>
<dbReference type="GO" id="GO:0005975">
    <property type="term" value="P:carbohydrate metabolic process"/>
    <property type="evidence" value="ECO:0007669"/>
    <property type="project" value="InterPro"/>
</dbReference>
<evidence type="ECO:0000256" key="2">
    <source>
        <dbReference type="ARBA" id="ARBA00022801"/>
    </source>
</evidence>
<comment type="caution">
    <text evidence="5">The sequence shown here is derived from an EMBL/GenBank/DDBJ whole genome shotgun (WGS) entry which is preliminary data.</text>
</comment>
<name>C9KN45_9FIRM</name>
<organism evidence="5 6">
    <name type="scientific">Mitsuokella multacida DSM 20544</name>
    <dbReference type="NCBI Taxonomy" id="500635"/>
    <lineage>
        <taxon>Bacteria</taxon>
        <taxon>Bacillati</taxon>
        <taxon>Bacillota</taxon>
        <taxon>Negativicutes</taxon>
        <taxon>Selenomonadales</taxon>
        <taxon>Selenomonadaceae</taxon>
        <taxon>Mitsuokella</taxon>
    </lineage>
</organism>